<proteinExistence type="predicted"/>
<feature type="transmembrane region" description="Helical" evidence="2">
    <location>
        <begin position="171"/>
        <end position="191"/>
    </location>
</feature>
<feature type="transmembrane region" description="Helical" evidence="2">
    <location>
        <begin position="87"/>
        <end position="108"/>
    </location>
</feature>
<sequence>MSSETFQTRLKRRIMQSLFVDYIYRALRSGAYPLQGIWYFAKHRKFWPLWAGRLLPLSIISLFVYSIVFFFAYLPQVALLAIWQGRGAWFSALVLTLGEGMVLIQALFEGFFVDEARVDVFDATLIDHGLVDLVAPQRLLFPDAPNSVKMLGKPTSHAEYAPWSFIQIIEVVVYLPLNLIPIVGAPLYIILTGTRLGKLSFYRWHKLHGLGRHEMKKEQKKYTWEFIWFGTVAMILELVPLLSFFFLLTTTAGCALWVAKLEEEARGWNNESRAEEGRAQTQGPDAQTQPQEASGSTHATVEEDDPPPPYSDNPL</sequence>
<accession>A0A423WVI9</accession>
<dbReference type="STRING" id="356882.A0A423WVI9"/>
<dbReference type="PANTHER" id="PTHR34292">
    <property type="entry name" value="OUTER SPORE WALL PROTEIN LDS1"/>
    <property type="match status" value="1"/>
</dbReference>
<organism evidence="3 4">
    <name type="scientific">Cytospora schulzeri</name>
    <dbReference type="NCBI Taxonomy" id="448051"/>
    <lineage>
        <taxon>Eukaryota</taxon>
        <taxon>Fungi</taxon>
        <taxon>Dikarya</taxon>
        <taxon>Ascomycota</taxon>
        <taxon>Pezizomycotina</taxon>
        <taxon>Sordariomycetes</taxon>
        <taxon>Sordariomycetidae</taxon>
        <taxon>Diaporthales</taxon>
        <taxon>Cytosporaceae</taxon>
        <taxon>Cytospora</taxon>
    </lineage>
</organism>
<dbReference type="GO" id="GO:0005811">
    <property type="term" value="C:lipid droplet"/>
    <property type="evidence" value="ECO:0007669"/>
    <property type="project" value="TreeGrafter"/>
</dbReference>
<evidence type="ECO:0000313" key="4">
    <source>
        <dbReference type="Proteomes" id="UP000283895"/>
    </source>
</evidence>
<dbReference type="EMBL" id="LKEA01000008">
    <property type="protein sequence ID" value="ROW07418.1"/>
    <property type="molecule type" value="Genomic_DNA"/>
</dbReference>
<keyword evidence="4" id="KW-1185">Reference proteome</keyword>
<keyword evidence="2" id="KW-0472">Membrane</keyword>
<dbReference type="AlphaFoldDB" id="A0A423WVI9"/>
<feature type="compositionally biased region" description="Basic and acidic residues" evidence="1">
    <location>
        <begin position="268"/>
        <end position="278"/>
    </location>
</feature>
<gene>
    <name evidence="3" type="ORF">VMCG_03793</name>
</gene>
<evidence type="ECO:0000313" key="3">
    <source>
        <dbReference type="EMBL" id="ROW07418.1"/>
    </source>
</evidence>
<feature type="transmembrane region" description="Helical" evidence="2">
    <location>
        <begin position="53"/>
        <end position="75"/>
    </location>
</feature>
<dbReference type="OrthoDB" id="2107885at2759"/>
<evidence type="ECO:0008006" key="5">
    <source>
        <dbReference type="Google" id="ProtNLM"/>
    </source>
</evidence>
<reference evidence="3 4" key="1">
    <citation type="submission" date="2015-09" db="EMBL/GenBank/DDBJ databases">
        <title>Host preference determinants of Valsa canker pathogens revealed by comparative genomics.</title>
        <authorList>
            <person name="Yin Z."/>
            <person name="Huang L."/>
        </authorList>
    </citation>
    <scope>NUCLEOTIDE SEQUENCE [LARGE SCALE GENOMIC DNA]</scope>
    <source>
        <strain evidence="3 4">03-1</strain>
    </source>
</reference>
<protein>
    <recommendedName>
        <fullName evidence="5">Outer spore wall protein RRT8</fullName>
    </recommendedName>
</protein>
<name>A0A423WVI9_9PEZI</name>
<dbReference type="InterPro" id="IPR052786">
    <property type="entry name" value="Spore_wall_assembly"/>
</dbReference>
<dbReference type="GO" id="GO:0005628">
    <property type="term" value="C:prospore membrane"/>
    <property type="evidence" value="ECO:0007669"/>
    <property type="project" value="TreeGrafter"/>
</dbReference>
<keyword evidence="2" id="KW-0812">Transmembrane</keyword>
<comment type="caution">
    <text evidence="3">The sequence shown here is derived from an EMBL/GenBank/DDBJ whole genome shotgun (WGS) entry which is preliminary data.</text>
</comment>
<feature type="region of interest" description="Disordered" evidence="1">
    <location>
        <begin position="268"/>
        <end position="315"/>
    </location>
</feature>
<evidence type="ECO:0000256" key="2">
    <source>
        <dbReference type="SAM" id="Phobius"/>
    </source>
</evidence>
<feature type="compositionally biased region" description="Polar residues" evidence="1">
    <location>
        <begin position="279"/>
        <end position="299"/>
    </location>
</feature>
<feature type="transmembrane region" description="Helical" evidence="2">
    <location>
        <begin position="226"/>
        <end position="248"/>
    </location>
</feature>
<dbReference type="Proteomes" id="UP000283895">
    <property type="component" value="Unassembled WGS sequence"/>
</dbReference>
<evidence type="ECO:0000256" key="1">
    <source>
        <dbReference type="SAM" id="MobiDB-lite"/>
    </source>
</evidence>
<keyword evidence="2" id="KW-1133">Transmembrane helix</keyword>
<dbReference type="GO" id="GO:0005619">
    <property type="term" value="C:ascospore wall"/>
    <property type="evidence" value="ECO:0007669"/>
    <property type="project" value="TreeGrafter"/>
</dbReference>
<dbReference type="PANTHER" id="PTHR34292:SF1">
    <property type="entry name" value="OUTER SPORE WALL PROTEIN RRT8"/>
    <property type="match status" value="1"/>
</dbReference>